<keyword evidence="3" id="KW-1185">Reference proteome</keyword>
<keyword evidence="1" id="KW-1133">Transmembrane helix</keyword>
<dbReference type="Proteomes" id="UP001556367">
    <property type="component" value="Unassembled WGS sequence"/>
</dbReference>
<dbReference type="EMBL" id="JASNQZ010000014">
    <property type="protein sequence ID" value="KAL0947976.1"/>
    <property type="molecule type" value="Genomic_DNA"/>
</dbReference>
<evidence type="ECO:0000313" key="3">
    <source>
        <dbReference type="Proteomes" id="UP001556367"/>
    </source>
</evidence>
<accession>A0ABR3IXF1</accession>
<feature type="transmembrane region" description="Helical" evidence="1">
    <location>
        <begin position="113"/>
        <end position="134"/>
    </location>
</feature>
<organism evidence="2 3">
    <name type="scientific">Hohenbuehelia grisea</name>
    <dbReference type="NCBI Taxonomy" id="104357"/>
    <lineage>
        <taxon>Eukaryota</taxon>
        <taxon>Fungi</taxon>
        <taxon>Dikarya</taxon>
        <taxon>Basidiomycota</taxon>
        <taxon>Agaricomycotina</taxon>
        <taxon>Agaricomycetes</taxon>
        <taxon>Agaricomycetidae</taxon>
        <taxon>Agaricales</taxon>
        <taxon>Pleurotineae</taxon>
        <taxon>Pleurotaceae</taxon>
        <taxon>Hohenbuehelia</taxon>
    </lineage>
</organism>
<keyword evidence="1" id="KW-0812">Transmembrane</keyword>
<feature type="transmembrane region" description="Helical" evidence="1">
    <location>
        <begin position="68"/>
        <end position="93"/>
    </location>
</feature>
<comment type="caution">
    <text evidence="2">The sequence shown here is derived from an EMBL/GenBank/DDBJ whole genome shotgun (WGS) entry which is preliminary data.</text>
</comment>
<keyword evidence="1" id="KW-0472">Membrane</keyword>
<gene>
    <name evidence="2" type="ORF">HGRIS_010602</name>
</gene>
<sequence>MIIVIFAEAMLIIRVYALTGKSKTALTILLCIWTCQIGLMCFTIRFAGGMAVRSSQNHFRCLLTDFKYFVYVFILPTVVFDTAAFMLTLYALFDSLRRGLEATVSKLILRDGLLYFLGLFSVNVAWAISSRLLGEEGLKNSLGL</sequence>
<protein>
    <submittedName>
        <fullName evidence="2">Uncharacterized protein</fullName>
    </submittedName>
</protein>
<proteinExistence type="predicted"/>
<feature type="transmembrane region" description="Helical" evidence="1">
    <location>
        <begin position="27"/>
        <end position="47"/>
    </location>
</feature>
<reference evidence="3" key="1">
    <citation type="submission" date="2024-06" db="EMBL/GenBank/DDBJ databases">
        <title>Multi-omics analyses provide insights into the biosynthesis of the anticancer antibiotic pleurotin in Hohenbuehelia grisea.</title>
        <authorList>
            <person name="Weaver J.A."/>
            <person name="Alberti F."/>
        </authorList>
    </citation>
    <scope>NUCLEOTIDE SEQUENCE [LARGE SCALE GENOMIC DNA]</scope>
    <source>
        <strain evidence="3">T-177</strain>
    </source>
</reference>
<name>A0ABR3IXF1_9AGAR</name>
<evidence type="ECO:0000256" key="1">
    <source>
        <dbReference type="SAM" id="Phobius"/>
    </source>
</evidence>
<evidence type="ECO:0000313" key="2">
    <source>
        <dbReference type="EMBL" id="KAL0947976.1"/>
    </source>
</evidence>